<gene>
    <name evidence="9" type="ORF">B0H66DRAFT_576634</name>
</gene>
<reference evidence="9" key="1">
    <citation type="journal article" date="2023" name="Mol. Phylogenet. Evol.">
        <title>Genome-scale phylogeny and comparative genomics of the fungal order Sordariales.</title>
        <authorList>
            <person name="Hensen N."/>
            <person name="Bonometti L."/>
            <person name="Westerberg I."/>
            <person name="Brannstrom I.O."/>
            <person name="Guillou S."/>
            <person name="Cros-Aarteil S."/>
            <person name="Calhoun S."/>
            <person name="Haridas S."/>
            <person name="Kuo A."/>
            <person name="Mondo S."/>
            <person name="Pangilinan J."/>
            <person name="Riley R."/>
            <person name="LaButti K."/>
            <person name="Andreopoulos B."/>
            <person name="Lipzen A."/>
            <person name="Chen C."/>
            <person name="Yan M."/>
            <person name="Daum C."/>
            <person name="Ng V."/>
            <person name="Clum A."/>
            <person name="Steindorff A."/>
            <person name="Ohm R.A."/>
            <person name="Martin F."/>
            <person name="Silar P."/>
            <person name="Natvig D.O."/>
            <person name="Lalanne C."/>
            <person name="Gautier V."/>
            <person name="Ament-Velasquez S.L."/>
            <person name="Kruys A."/>
            <person name="Hutchinson M.I."/>
            <person name="Powell A.J."/>
            <person name="Barry K."/>
            <person name="Miller A.N."/>
            <person name="Grigoriev I.V."/>
            <person name="Debuchy R."/>
            <person name="Gladieux P."/>
            <person name="Hiltunen Thoren M."/>
            <person name="Johannesson H."/>
        </authorList>
    </citation>
    <scope>NUCLEOTIDE SEQUENCE</scope>
    <source>
        <strain evidence="9">CBS 118394</strain>
    </source>
</reference>
<keyword evidence="6" id="KW-0539">Nucleus</keyword>
<dbReference type="InterPro" id="IPR006565">
    <property type="entry name" value="BTP"/>
</dbReference>
<reference evidence="9" key="2">
    <citation type="submission" date="2023-06" db="EMBL/GenBank/DDBJ databases">
        <authorList>
            <consortium name="Lawrence Berkeley National Laboratory"/>
            <person name="Haridas S."/>
            <person name="Hensen N."/>
            <person name="Bonometti L."/>
            <person name="Westerberg I."/>
            <person name="Brannstrom I.O."/>
            <person name="Guillou S."/>
            <person name="Cros-Aarteil S."/>
            <person name="Calhoun S."/>
            <person name="Kuo A."/>
            <person name="Mondo S."/>
            <person name="Pangilinan J."/>
            <person name="Riley R."/>
            <person name="Labutti K."/>
            <person name="Andreopoulos B."/>
            <person name="Lipzen A."/>
            <person name="Chen C."/>
            <person name="Yanf M."/>
            <person name="Daum C."/>
            <person name="Ng V."/>
            <person name="Clum A."/>
            <person name="Steindorff A."/>
            <person name="Ohm R."/>
            <person name="Martin F."/>
            <person name="Silar P."/>
            <person name="Natvig D."/>
            <person name="Lalanne C."/>
            <person name="Gautier V."/>
            <person name="Ament-Velasquez S.L."/>
            <person name="Kruys A."/>
            <person name="Hutchinson M.I."/>
            <person name="Powell A.J."/>
            <person name="Barry K."/>
            <person name="Miller A.N."/>
            <person name="Grigoriev I.V."/>
            <person name="Debuchy R."/>
            <person name="Gladieux P."/>
            <person name="Thoren M.H."/>
            <person name="Johannesson H."/>
        </authorList>
    </citation>
    <scope>NUCLEOTIDE SEQUENCE</scope>
    <source>
        <strain evidence="9">CBS 118394</strain>
    </source>
</reference>
<accession>A0AAE0I276</accession>
<comment type="caution">
    <text evidence="9">The sequence shown here is derived from an EMBL/GenBank/DDBJ whole genome shotgun (WGS) entry which is preliminary data.</text>
</comment>
<evidence type="ECO:0000256" key="5">
    <source>
        <dbReference type="ARBA" id="ARBA00023163"/>
    </source>
</evidence>
<dbReference type="Gene3D" id="1.10.20.10">
    <property type="entry name" value="Histone, subunit A"/>
    <property type="match status" value="1"/>
</dbReference>
<name>A0AAE0I276_9PEZI</name>
<keyword evidence="10" id="KW-1185">Reference proteome</keyword>
<dbReference type="InterPro" id="IPR009072">
    <property type="entry name" value="Histone-fold"/>
</dbReference>
<feature type="region of interest" description="Disordered" evidence="7">
    <location>
        <begin position="235"/>
        <end position="261"/>
    </location>
</feature>
<dbReference type="GO" id="GO:0006367">
    <property type="term" value="P:transcription initiation at RNA polymerase II promoter"/>
    <property type="evidence" value="ECO:0007669"/>
    <property type="project" value="TreeGrafter"/>
</dbReference>
<dbReference type="SMART" id="SM00576">
    <property type="entry name" value="BTP"/>
    <property type="match status" value="1"/>
</dbReference>
<evidence type="ECO:0000313" key="9">
    <source>
        <dbReference type="EMBL" id="KAK3317005.1"/>
    </source>
</evidence>
<keyword evidence="4" id="KW-0805">Transcription regulation</keyword>
<dbReference type="GO" id="GO:0005669">
    <property type="term" value="C:transcription factor TFIID complex"/>
    <property type="evidence" value="ECO:0007669"/>
    <property type="project" value="InterPro"/>
</dbReference>
<dbReference type="Pfam" id="PF10406">
    <property type="entry name" value="TAF8_C"/>
    <property type="match status" value="1"/>
</dbReference>
<dbReference type="GO" id="GO:0046982">
    <property type="term" value="F:protein heterodimerization activity"/>
    <property type="evidence" value="ECO:0007669"/>
    <property type="project" value="InterPro"/>
</dbReference>
<dbReference type="InterPro" id="IPR019473">
    <property type="entry name" value="TFIID_su8_C"/>
</dbReference>
<organism evidence="9 10">
    <name type="scientific">Apodospora peruviana</name>
    <dbReference type="NCBI Taxonomy" id="516989"/>
    <lineage>
        <taxon>Eukaryota</taxon>
        <taxon>Fungi</taxon>
        <taxon>Dikarya</taxon>
        <taxon>Ascomycota</taxon>
        <taxon>Pezizomycotina</taxon>
        <taxon>Sordariomycetes</taxon>
        <taxon>Sordariomycetidae</taxon>
        <taxon>Sordariales</taxon>
        <taxon>Lasiosphaeriaceae</taxon>
        <taxon>Apodospora</taxon>
    </lineage>
</organism>
<feature type="compositionally biased region" description="Basic residues" evidence="7">
    <location>
        <begin position="146"/>
        <end position="158"/>
    </location>
</feature>
<evidence type="ECO:0000256" key="7">
    <source>
        <dbReference type="SAM" id="MobiDB-lite"/>
    </source>
</evidence>
<evidence type="ECO:0000256" key="4">
    <source>
        <dbReference type="ARBA" id="ARBA00023015"/>
    </source>
</evidence>
<dbReference type="CDD" id="cd00076">
    <property type="entry name" value="HFD_SF"/>
    <property type="match status" value="1"/>
</dbReference>
<protein>
    <recommendedName>
        <fullName evidence="3">Transcription initiation factor TFIID subunit 8</fullName>
    </recommendedName>
</protein>
<feature type="compositionally biased region" description="Polar residues" evidence="7">
    <location>
        <begin position="235"/>
        <end position="248"/>
    </location>
</feature>
<feature type="domain" description="Bromodomain associated" evidence="8">
    <location>
        <begin position="67"/>
        <end position="143"/>
    </location>
</feature>
<sequence>MSPARVEETNPLTPESQKRPASAEPVNEQDDESTVPPKRRKIDETNLVFEAAFPGEPKGASKLVSPDELAKKALRRSIALALEKVGFDASIPEAMESFVAMTESYLESLARDVKAFTNAARRSHPVPSDFELSLKRHNLTTSALQPHRKPPIPRSKRTPRWEPLDLEDSILGDLPILDSNLDGAPDKAARGYIPTSFPPFPSLHTYKCTPETVENVTSTSEDWDDLTTVDTQSQTLGVASQTQSQTQKPLAPEEIPRGDPKKMREAAAKEAKAGEAALRGLMRASKIAKQKEVYSAAQQEPARRERYNLWEAAMRELIEEDTKGKGKEVTTAAAIQKRIEIADHSMIVNAERRYYRREVPRTGIRKTAAGSEGVVGRG</sequence>
<evidence type="ECO:0000256" key="1">
    <source>
        <dbReference type="ARBA" id="ARBA00004123"/>
    </source>
</evidence>
<evidence type="ECO:0000256" key="6">
    <source>
        <dbReference type="ARBA" id="ARBA00023242"/>
    </source>
</evidence>
<evidence type="ECO:0000259" key="8">
    <source>
        <dbReference type="SMART" id="SM00576"/>
    </source>
</evidence>
<dbReference type="Pfam" id="PF07524">
    <property type="entry name" value="Bromo_TP"/>
    <property type="match status" value="1"/>
</dbReference>
<evidence type="ECO:0000313" key="10">
    <source>
        <dbReference type="Proteomes" id="UP001283341"/>
    </source>
</evidence>
<evidence type="ECO:0000256" key="3">
    <source>
        <dbReference type="ARBA" id="ARBA00017307"/>
    </source>
</evidence>
<dbReference type="PANTHER" id="PTHR46469:SF1">
    <property type="entry name" value="TRANSCRIPTION INITIATION FACTOR TFIID SUBUNIT 8"/>
    <property type="match status" value="1"/>
</dbReference>
<proteinExistence type="inferred from homology"/>
<dbReference type="AlphaFoldDB" id="A0AAE0I276"/>
<comment type="subcellular location">
    <subcellularLocation>
        <location evidence="1">Nucleus</location>
    </subcellularLocation>
</comment>
<feature type="region of interest" description="Disordered" evidence="7">
    <location>
        <begin position="140"/>
        <end position="160"/>
    </location>
</feature>
<dbReference type="EMBL" id="JAUEDM010000005">
    <property type="protein sequence ID" value="KAK3317005.1"/>
    <property type="molecule type" value="Genomic_DNA"/>
</dbReference>
<dbReference type="Proteomes" id="UP001283341">
    <property type="component" value="Unassembled WGS sequence"/>
</dbReference>
<evidence type="ECO:0000256" key="2">
    <source>
        <dbReference type="ARBA" id="ARBA00008767"/>
    </source>
</evidence>
<feature type="region of interest" description="Disordered" evidence="7">
    <location>
        <begin position="1"/>
        <end position="43"/>
    </location>
</feature>
<comment type="similarity">
    <text evidence="2">Belongs to the TAF8 family.</text>
</comment>
<dbReference type="InterPro" id="IPR037818">
    <property type="entry name" value="TAF8"/>
</dbReference>
<keyword evidence="5" id="KW-0804">Transcription</keyword>
<dbReference type="PANTHER" id="PTHR46469">
    <property type="entry name" value="TRANSCRIPTION INITIATION FACTOR TFIID SUBUNIT 8"/>
    <property type="match status" value="1"/>
</dbReference>